<gene>
    <name evidence="2" type="ORF">Vretifemale_20247</name>
    <name evidence="3" type="ORF">Vretimale_11744</name>
</gene>
<comment type="caution">
    <text evidence="3">The sequence shown here is derived from an EMBL/GenBank/DDBJ whole genome shotgun (WGS) entry which is preliminary data.</text>
</comment>
<reference evidence="3" key="1">
    <citation type="journal article" date="2021" name="Proc. Natl. Acad. Sci. U.S.A.">
        <title>Three genomes in the algal genus Volvox reveal the fate of a haploid sex-determining region after a transition to homothallism.</title>
        <authorList>
            <person name="Yamamoto K."/>
            <person name="Hamaji T."/>
            <person name="Kawai-Toyooka H."/>
            <person name="Matsuzaki R."/>
            <person name="Takahashi F."/>
            <person name="Nishimura Y."/>
            <person name="Kawachi M."/>
            <person name="Noguchi H."/>
            <person name="Minakuchi Y."/>
            <person name="Umen J.G."/>
            <person name="Toyoda A."/>
            <person name="Nozaki H."/>
        </authorList>
    </citation>
    <scope>NUCLEOTIDE SEQUENCE</scope>
    <source>
        <strain evidence="3">NIES-3785</strain>
        <strain evidence="2">NIES-3786</strain>
    </source>
</reference>
<dbReference type="EMBL" id="BNCP01000082">
    <property type="protein sequence ID" value="GIL92745.1"/>
    <property type="molecule type" value="Genomic_DNA"/>
</dbReference>
<proteinExistence type="predicted"/>
<evidence type="ECO:0000313" key="5">
    <source>
        <dbReference type="Proteomes" id="UP000747110"/>
    </source>
</evidence>
<evidence type="ECO:0000313" key="2">
    <source>
        <dbReference type="EMBL" id="GIL92745.1"/>
    </source>
</evidence>
<feature type="compositionally biased region" description="Polar residues" evidence="1">
    <location>
        <begin position="299"/>
        <end position="317"/>
    </location>
</feature>
<dbReference type="AlphaFoldDB" id="A0A8J4LSC8"/>
<organism evidence="3 4">
    <name type="scientific">Volvox reticuliferus</name>
    <dbReference type="NCBI Taxonomy" id="1737510"/>
    <lineage>
        <taxon>Eukaryota</taxon>
        <taxon>Viridiplantae</taxon>
        <taxon>Chlorophyta</taxon>
        <taxon>core chlorophytes</taxon>
        <taxon>Chlorophyceae</taxon>
        <taxon>CS clade</taxon>
        <taxon>Chlamydomonadales</taxon>
        <taxon>Volvocaceae</taxon>
        <taxon>Volvox</taxon>
    </lineage>
</organism>
<evidence type="ECO:0000256" key="1">
    <source>
        <dbReference type="SAM" id="MobiDB-lite"/>
    </source>
</evidence>
<evidence type="ECO:0000313" key="4">
    <source>
        <dbReference type="Proteomes" id="UP000722791"/>
    </source>
</evidence>
<feature type="region of interest" description="Disordered" evidence="1">
    <location>
        <begin position="299"/>
        <end position="328"/>
    </location>
</feature>
<accession>A0A8J4LSC8</accession>
<keyword evidence="5" id="KW-1185">Reference proteome</keyword>
<dbReference type="OrthoDB" id="549510at2759"/>
<dbReference type="Proteomes" id="UP000747110">
    <property type="component" value="Unassembled WGS sequence"/>
</dbReference>
<feature type="region of interest" description="Disordered" evidence="1">
    <location>
        <begin position="202"/>
        <end position="229"/>
    </location>
</feature>
<dbReference type="Proteomes" id="UP000722791">
    <property type="component" value="Unassembled WGS sequence"/>
</dbReference>
<evidence type="ECO:0000313" key="3">
    <source>
        <dbReference type="EMBL" id="GIM07669.1"/>
    </source>
</evidence>
<protein>
    <submittedName>
        <fullName evidence="3">Uncharacterized protein</fullName>
    </submittedName>
</protein>
<name>A0A8J4LSC8_9CHLO</name>
<sequence length="811" mass="83629">MQRQMDPLPWEQHLPQVVFLHNGANARLVTSHGASFATVYVACSCPSCEKRPVAPFRTGGCVLGLGDWALHVGLKAASLAEVHVNQPGSNEKVPLALWLQSFSLKMGGESLKRRQVNVFHWNGKLVPDHSDTGIKPAYRHLQSTQLPTAYEGLGSWRAATIRGYDPSTCRFEIKYHDEPKRSQAHIWLPLAVLHFARNPPATEAAIRSSPDTASQPSTSPFTTQSCDTGGNVTPPLLRPLLPTPPLPLAIQTQSCGFGHPLPTPVLAAPLPVQLAAVVTVQAAPPPLQDKASAPLLGSLQSIPTAPASPQASRQDSPQHGFPNHDWSARVYGGEASSQHYLAMNAEEAPVKLPLHGLRQQLDFFTSSTQHCGAVADGVVAGGVGAGSAGGVPAAPAVAPPRGFMESRVRSLVALSANSDSGSSSSSSVAAGGDISGGAGGDGCSDCTIGCGRGDCATPNSSKRGEPADVLGVTREGAQPGARWPPLPQATAATLATLPFLPPAFSVCGGYWAPQLGLPTAANALGTNNAVAVGSGSADAATTTLPATGCSATQAAAPGTGDDAGDDLAALYAELCSEEVIPTDQVLPLRNTTATTLAAAAIATAHPTTGTPGFSPSDQQLQVANNDDACRASSSPPSAAAAAAFMKPGPPPCGADGCAAIHPILRGELLERQRQALMMLAHSSAAVFAQTHEQALLPTCLPQQQQQQPLQPTVACAKRPRPDDPTGGLTAPAAVAMNPYGTLALCGFGAATERQSSGAVMLPPTPQEWDDSLRGLLPTGFWDGMLVGGWDGLSATAYDTAKRVHLACRPQT</sequence>
<feature type="compositionally biased region" description="Low complexity" evidence="1">
    <location>
        <begin position="212"/>
        <end position="225"/>
    </location>
</feature>
<dbReference type="EMBL" id="BNCQ01000024">
    <property type="protein sequence ID" value="GIM07669.1"/>
    <property type="molecule type" value="Genomic_DNA"/>
</dbReference>